<dbReference type="Gene3D" id="2.60.40.60">
    <property type="entry name" value="Cadherins"/>
    <property type="match status" value="1"/>
</dbReference>
<dbReference type="GeneID" id="113471280"/>
<dbReference type="Pfam" id="PF00028">
    <property type="entry name" value="Cadherin"/>
    <property type="match status" value="1"/>
</dbReference>
<name>A0A3Q0JCE0_DIACI</name>
<keyword evidence="1" id="KW-0106">Calcium</keyword>
<dbReference type="SUPFAM" id="SSF49313">
    <property type="entry name" value="Cadherin-like"/>
    <property type="match status" value="1"/>
</dbReference>
<evidence type="ECO:0000313" key="4">
    <source>
        <dbReference type="RefSeq" id="XP_026686099.1"/>
    </source>
</evidence>
<dbReference type="Proteomes" id="UP000079169">
    <property type="component" value="Unplaced"/>
</dbReference>
<dbReference type="GO" id="GO:0007156">
    <property type="term" value="P:homophilic cell adhesion via plasma membrane adhesion molecules"/>
    <property type="evidence" value="ECO:0007669"/>
    <property type="project" value="InterPro"/>
</dbReference>
<dbReference type="GO" id="GO:0005509">
    <property type="term" value="F:calcium ion binding"/>
    <property type="evidence" value="ECO:0007669"/>
    <property type="project" value="UniProtKB-UniRule"/>
</dbReference>
<dbReference type="AlphaFoldDB" id="A0A3Q0JCE0"/>
<sequence>MPRPLTLDDDTPLGNKITSLIATDADGTSPGNKVRYELIGKGKSMRYFQIDPDMGTLTLRDDLRKEQDNEYQVKARSHFSFEKKSCRA</sequence>
<accession>A0A3Q0JCE0</accession>
<proteinExistence type="predicted"/>
<dbReference type="RefSeq" id="XP_026686099.1">
    <property type="nucleotide sequence ID" value="XM_026830298.1"/>
</dbReference>
<protein>
    <submittedName>
        <fullName evidence="4">Cadherin-99C-like</fullName>
    </submittedName>
</protein>
<dbReference type="CDD" id="cd11304">
    <property type="entry name" value="Cadherin_repeat"/>
    <property type="match status" value="1"/>
</dbReference>
<dbReference type="KEGG" id="dci:113471280"/>
<organism evidence="3 4">
    <name type="scientific">Diaphorina citri</name>
    <name type="common">Asian citrus psyllid</name>
    <dbReference type="NCBI Taxonomy" id="121845"/>
    <lineage>
        <taxon>Eukaryota</taxon>
        <taxon>Metazoa</taxon>
        <taxon>Ecdysozoa</taxon>
        <taxon>Arthropoda</taxon>
        <taxon>Hexapoda</taxon>
        <taxon>Insecta</taxon>
        <taxon>Pterygota</taxon>
        <taxon>Neoptera</taxon>
        <taxon>Paraneoptera</taxon>
        <taxon>Hemiptera</taxon>
        <taxon>Sternorrhyncha</taxon>
        <taxon>Psylloidea</taxon>
        <taxon>Psyllidae</taxon>
        <taxon>Diaphorininae</taxon>
        <taxon>Diaphorina</taxon>
    </lineage>
</organism>
<keyword evidence="3" id="KW-1185">Reference proteome</keyword>
<dbReference type="STRING" id="121845.A0A3Q0JCE0"/>
<gene>
    <name evidence="4" type="primary">LOC113471280</name>
</gene>
<evidence type="ECO:0000259" key="2">
    <source>
        <dbReference type="PROSITE" id="PS50268"/>
    </source>
</evidence>
<evidence type="ECO:0000256" key="1">
    <source>
        <dbReference type="PROSITE-ProRule" id="PRU00043"/>
    </source>
</evidence>
<dbReference type="PROSITE" id="PS50268">
    <property type="entry name" value="CADHERIN_2"/>
    <property type="match status" value="1"/>
</dbReference>
<reference evidence="4" key="1">
    <citation type="submission" date="2025-08" db="UniProtKB">
        <authorList>
            <consortium name="RefSeq"/>
        </authorList>
    </citation>
    <scope>IDENTIFICATION</scope>
</reference>
<dbReference type="InterPro" id="IPR002126">
    <property type="entry name" value="Cadherin-like_dom"/>
</dbReference>
<feature type="domain" description="Cadherin" evidence="2">
    <location>
        <begin position="2"/>
        <end position="73"/>
    </location>
</feature>
<evidence type="ECO:0000313" key="3">
    <source>
        <dbReference type="Proteomes" id="UP000079169"/>
    </source>
</evidence>
<dbReference type="PaxDb" id="121845-A0A3Q0JCE0"/>
<dbReference type="GO" id="GO:0016020">
    <property type="term" value="C:membrane"/>
    <property type="evidence" value="ECO:0007669"/>
    <property type="project" value="InterPro"/>
</dbReference>
<dbReference type="InterPro" id="IPR015919">
    <property type="entry name" value="Cadherin-like_sf"/>
</dbReference>